<comment type="function">
    <text evidence="9">CRISPR (clustered regularly interspaced short palindromic repeat), is an adaptive immune system that provides protection against mobile genetic elements (viruses, transposable elements and conjugative plasmids). CRISPR clusters contain sequences complementary to antecedent mobile elements and target invading nucleic acids. CRISPR clusters are transcribed and processed into CRISPR RNA (crRNA). Functions as a ssRNA-specific endoribonuclease. Involved in the integration of spacer DNA into the CRISPR cassette.</text>
</comment>
<keyword evidence="4 9" id="KW-0479">Metal-binding</keyword>
<keyword evidence="11" id="KW-1185">Reference proteome</keyword>
<reference evidence="10 11" key="1">
    <citation type="submission" date="2019-03" db="EMBL/GenBank/DDBJ databases">
        <title>Genomic Encyclopedia of Type Strains, Phase IV (KMG-IV): sequencing the most valuable type-strain genomes for metagenomic binning, comparative biology and taxonomic classification.</title>
        <authorList>
            <person name="Goeker M."/>
        </authorList>
    </citation>
    <scope>NUCLEOTIDE SEQUENCE [LARGE SCALE GENOMIC DNA]</scope>
    <source>
        <strain evidence="10 11">DSM 25287</strain>
    </source>
</reference>
<evidence type="ECO:0000256" key="5">
    <source>
        <dbReference type="ARBA" id="ARBA00022759"/>
    </source>
</evidence>
<organism evidence="10 11">
    <name type="scientific">Plasticicumulans lactativorans</name>
    <dbReference type="NCBI Taxonomy" id="1133106"/>
    <lineage>
        <taxon>Bacteria</taxon>
        <taxon>Pseudomonadati</taxon>
        <taxon>Pseudomonadota</taxon>
        <taxon>Gammaproteobacteria</taxon>
        <taxon>Candidatus Competibacteraceae</taxon>
        <taxon>Plasticicumulans</taxon>
    </lineage>
</organism>
<evidence type="ECO:0000256" key="7">
    <source>
        <dbReference type="ARBA" id="ARBA00022842"/>
    </source>
</evidence>
<evidence type="ECO:0000313" key="11">
    <source>
        <dbReference type="Proteomes" id="UP000295765"/>
    </source>
</evidence>
<dbReference type="CDD" id="cd09725">
    <property type="entry name" value="Cas2_I_II_III"/>
    <property type="match status" value="1"/>
</dbReference>
<dbReference type="GO" id="GO:0016787">
    <property type="term" value="F:hydrolase activity"/>
    <property type="evidence" value="ECO:0007669"/>
    <property type="project" value="UniProtKB-KW"/>
</dbReference>
<dbReference type="GO" id="GO:0046872">
    <property type="term" value="F:metal ion binding"/>
    <property type="evidence" value="ECO:0007669"/>
    <property type="project" value="UniProtKB-UniRule"/>
</dbReference>
<name>A0A4V2SCU0_9GAMM</name>
<evidence type="ECO:0000256" key="3">
    <source>
        <dbReference type="ARBA" id="ARBA00022722"/>
    </source>
</evidence>
<evidence type="ECO:0000256" key="8">
    <source>
        <dbReference type="ARBA" id="ARBA00023118"/>
    </source>
</evidence>
<dbReference type="EC" id="3.1.-.-" evidence="9"/>
<sequence length="97" mass="10830">MRTMAERTLHIAAYDITDPGRLREALYVLKHYASGGQKSVFECFLTAAERQALLRDVREVLDLEEDRFLLLPLGSADGIRTLGIGVAPADPDYYFVG</sequence>
<evidence type="ECO:0000256" key="1">
    <source>
        <dbReference type="ARBA" id="ARBA00001946"/>
    </source>
</evidence>
<evidence type="ECO:0000256" key="6">
    <source>
        <dbReference type="ARBA" id="ARBA00022801"/>
    </source>
</evidence>
<dbReference type="PANTHER" id="PTHR34405">
    <property type="entry name" value="CRISPR-ASSOCIATED ENDORIBONUCLEASE CAS2"/>
    <property type="match status" value="1"/>
</dbReference>
<dbReference type="SUPFAM" id="SSF143430">
    <property type="entry name" value="TTP0101/SSO1404-like"/>
    <property type="match status" value="1"/>
</dbReference>
<dbReference type="GO" id="GO:0043571">
    <property type="term" value="P:maintenance of CRISPR repeat elements"/>
    <property type="evidence" value="ECO:0007669"/>
    <property type="project" value="UniProtKB-UniRule"/>
</dbReference>
<keyword evidence="3 9" id="KW-0540">Nuclease</keyword>
<keyword evidence="5 9" id="KW-0255">Endonuclease</keyword>
<dbReference type="InterPro" id="IPR021127">
    <property type="entry name" value="CRISPR_associated_Cas2"/>
</dbReference>
<accession>A0A4V2SCU0</accession>
<dbReference type="InterPro" id="IPR019199">
    <property type="entry name" value="Virulence_VapD/CRISPR_Cas2"/>
</dbReference>
<evidence type="ECO:0000256" key="2">
    <source>
        <dbReference type="ARBA" id="ARBA00009959"/>
    </source>
</evidence>
<dbReference type="Proteomes" id="UP000295765">
    <property type="component" value="Unassembled WGS sequence"/>
</dbReference>
<dbReference type="HAMAP" id="MF_01471">
    <property type="entry name" value="Cas2"/>
    <property type="match status" value="1"/>
</dbReference>
<comment type="caution">
    <text evidence="10">The sequence shown here is derived from an EMBL/GenBank/DDBJ whole genome shotgun (WGS) entry which is preliminary data.</text>
</comment>
<evidence type="ECO:0000256" key="9">
    <source>
        <dbReference type="HAMAP-Rule" id="MF_01471"/>
    </source>
</evidence>
<protein>
    <recommendedName>
        <fullName evidence="9">CRISPR-associated endoribonuclease Cas2</fullName>
        <ecNumber evidence="9">3.1.-.-</ecNumber>
    </recommendedName>
</protein>
<feature type="binding site" evidence="9">
    <location>
        <position position="15"/>
    </location>
    <ligand>
        <name>Mg(2+)</name>
        <dbReference type="ChEBI" id="CHEBI:18420"/>
        <note>catalytic</note>
    </ligand>
</feature>
<dbReference type="Gene3D" id="3.30.70.240">
    <property type="match status" value="1"/>
</dbReference>
<dbReference type="AlphaFoldDB" id="A0A4V2SCU0"/>
<comment type="cofactor">
    <cofactor evidence="1 9">
        <name>Mg(2+)</name>
        <dbReference type="ChEBI" id="CHEBI:18420"/>
    </cofactor>
</comment>
<proteinExistence type="inferred from homology"/>
<comment type="similarity">
    <text evidence="2 9">Belongs to the CRISPR-associated endoribonuclease Cas2 protein family.</text>
</comment>
<dbReference type="GO" id="GO:0051607">
    <property type="term" value="P:defense response to virus"/>
    <property type="evidence" value="ECO:0007669"/>
    <property type="project" value="UniProtKB-UniRule"/>
</dbReference>
<keyword evidence="6 9" id="KW-0378">Hydrolase</keyword>
<keyword evidence="7 9" id="KW-0460">Magnesium</keyword>
<comment type="subunit">
    <text evidence="9">Homodimer, forms a heterotetramer with a Cas1 homodimer.</text>
</comment>
<evidence type="ECO:0000313" key="10">
    <source>
        <dbReference type="EMBL" id="TCO80600.1"/>
    </source>
</evidence>
<dbReference type="EMBL" id="SLWY01000013">
    <property type="protein sequence ID" value="TCO80600.1"/>
    <property type="molecule type" value="Genomic_DNA"/>
</dbReference>
<gene>
    <name evidence="9" type="primary">cas2</name>
    <name evidence="10" type="ORF">EV699_11378</name>
</gene>
<evidence type="ECO:0000256" key="4">
    <source>
        <dbReference type="ARBA" id="ARBA00022723"/>
    </source>
</evidence>
<keyword evidence="8 9" id="KW-0051">Antiviral defense</keyword>
<dbReference type="Pfam" id="PF09827">
    <property type="entry name" value="CRISPR_Cas2"/>
    <property type="match status" value="1"/>
</dbReference>
<dbReference type="PANTHER" id="PTHR34405:SF3">
    <property type="entry name" value="CRISPR-ASSOCIATED ENDORIBONUCLEASE CAS2 3"/>
    <property type="match status" value="1"/>
</dbReference>
<dbReference type="GO" id="GO:0004521">
    <property type="term" value="F:RNA endonuclease activity"/>
    <property type="evidence" value="ECO:0007669"/>
    <property type="project" value="InterPro"/>
</dbReference>